<dbReference type="EMBL" id="CP049871">
    <property type="protein sequence ID" value="QIL01795.1"/>
    <property type="molecule type" value="Genomic_DNA"/>
</dbReference>
<keyword evidence="1" id="KW-0472">Membrane</keyword>
<feature type="transmembrane region" description="Helical" evidence="1">
    <location>
        <begin position="333"/>
        <end position="354"/>
    </location>
</feature>
<gene>
    <name evidence="2" type="ORF">G7078_02665</name>
</gene>
<dbReference type="PANTHER" id="PTHR30092:SF0">
    <property type="entry name" value="INNER MEMBRANE PROTEIN CRED"/>
    <property type="match status" value="1"/>
</dbReference>
<reference evidence="2 3" key="1">
    <citation type="submission" date="2020-03" db="EMBL/GenBank/DDBJ databases">
        <title>Sphingomonas sp. nov., isolated from fish.</title>
        <authorList>
            <person name="Hyun D.-W."/>
            <person name="Bae J.-W."/>
        </authorList>
    </citation>
    <scope>NUCLEOTIDE SEQUENCE [LARGE SCALE GENOMIC DNA]</scope>
    <source>
        <strain evidence="2 3">HDW15C</strain>
    </source>
</reference>
<organism evidence="2 3">
    <name type="scientific">Sphingomonas sinipercae</name>
    <dbReference type="NCBI Taxonomy" id="2714944"/>
    <lineage>
        <taxon>Bacteria</taxon>
        <taxon>Pseudomonadati</taxon>
        <taxon>Pseudomonadota</taxon>
        <taxon>Alphaproteobacteria</taxon>
        <taxon>Sphingomonadales</taxon>
        <taxon>Sphingomonadaceae</taxon>
        <taxon>Sphingomonas</taxon>
    </lineage>
</organism>
<name>A0A6G7ZLJ3_9SPHN</name>
<feature type="transmembrane region" description="Helical" evidence="1">
    <location>
        <begin position="414"/>
        <end position="431"/>
    </location>
</feature>
<evidence type="ECO:0000313" key="2">
    <source>
        <dbReference type="EMBL" id="QIL01795.1"/>
    </source>
</evidence>
<dbReference type="PIRSF" id="PIRSF004548">
    <property type="entry name" value="CreD"/>
    <property type="match status" value="1"/>
</dbReference>
<proteinExistence type="predicted"/>
<sequence length="469" mass="49763">MFRTEGGERSPAIKLLFAILVGVALAIPIFVVWALVYDRQSQSQQATASITEGWGGPQAFAGPTLVIPYRTTARETVVQNGQSVTRSTEVVRELTLAPEAVELTTDIRPELRKRSIYQAVVYDAKASGRARFALPADLAQSGVDLAKANLGAAELRFALSDPRGLGANPRVIADGRPLRLQPGGGSGAAAGRGFFAWIDAASLSSKPIVVDFQFDFRGNAALSLAPQAGDTRWTVRSSWPHPSFAGDFLPVGRTIGSDGFQATYRVGNLALGRSLVSTSDIGTPSLVERIAPPSPIAARATTNATDAGSVQTAQISLIQPVDLYSQVDRATKYGFLFVAFTFLALLMFDIIGGVRVSSVEYLLMGAALVLFFVLLLALAEVIGFTPAYILAAAAIAGLNTAYSAAVLGSWRRAWFIGGLLVALYAVLYILLSLEAFSLLIGSLLLFAALAGVMYATRRIDWGASRAIAE</sequence>
<dbReference type="AlphaFoldDB" id="A0A6G7ZLJ3"/>
<feature type="transmembrane region" description="Helical" evidence="1">
    <location>
        <begin position="437"/>
        <end position="455"/>
    </location>
</feature>
<dbReference type="InterPro" id="IPR010364">
    <property type="entry name" value="Uncharacterised_IM_CreD"/>
</dbReference>
<evidence type="ECO:0000256" key="1">
    <source>
        <dbReference type="SAM" id="Phobius"/>
    </source>
</evidence>
<keyword evidence="3" id="KW-1185">Reference proteome</keyword>
<evidence type="ECO:0000313" key="3">
    <source>
        <dbReference type="Proteomes" id="UP000502502"/>
    </source>
</evidence>
<keyword evidence="1" id="KW-0812">Transmembrane</keyword>
<feature type="transmembrane region" description="Helical" evidence="1">
    <location>
        <begin position="12"/>
        <end position="36"/>
    </location>
</feature>
<accession>A0A6G7ZLJ3</accession>
<feature type="transmembrane region" description="Helical" evidence="1">
    <location>
        <begin position="361"/>
        <end position="382"/>
    </location>
</feature>
<dbReference type="NCBIfam" id="NF008712">
    <property type="entry name" value="PRK11715.1-1"/>
    <property type="match status" value="1"/>
</dbReference>
<keyword evidence="1" id="KW-1133">Transmembrane helix</keyword>
<dbReference type="GO" id="GO:0005886">
    <property type="term" value="C:plasma membrane"/>
    <property type="evidence" value="ECO:0007669"/>
    <property type="project" value="TreeGrafter"/>
</dbReference>
<dbReference type="Pfam" id="PF06123">
    <property type="entry name" value="CreD"/>
    <property type="match status" value="1"/>
</dbReference>
<dbReference type="KEGG" id="ssin:G7078_02665"/>
<protein>
    <submittedName>
        <fullName evidence="2">Cell envelope integrity protein CreD</fullName>
    </submittedName>
</protein>
<dbReference type="Proteomes" id="UP000502502">
    <property type="component" value="Chromosome"/>
</dbReference>
<dbReference type="RefSeq" id="WP_166092718.1">
    <property type="nucleotide sequence ID" value="NZ_CP049871.1"/>
</dbReference>
<dbReference type="PANTHER" id="PTHR30092">
    <property type="entry name" value="INNER MEMBRANE PROTEIN CRED"/>
    <property type="match status" value="1"/>
</dbReference>